<keyword evidence="3" id="KW-1185">Reference proteome</keyword>
<name>A0A3N2DD26_9MICO</name>
<protein>
    <recommendedName>
        <fullName evidence="4">Energy-coupling factor transport system substrate-specific component</fullName>
    </recommendedName>
</protein>
<gene>
    <name evidence="2" type="ORF">EDD28_2295</name>
</gene>
<keyword evidence="1" id="KW-0812">Transmembrane</keyword>
<feature type="transmembrane region" description="Helical" evidence="1">
    <location>
        <begin position="28"/>
        <end position="47"/>
    </location>
</feature>
<sequence length="210" mass="22484">MDAHGLRVTGGGSERLGPLTLGELARRWWRPAVVALLMAFAIGWRLVRSDLGAPPNLELVTAATFAGALLLRNRVAAFVPLVVAIASDLVLGNTSVLWFVWGTWAVIGLASVLLPRWTGGRRYVAALGFGVGGSLFFYLTTNAGVWFLGRGRWYADGVDGLMASYVAGLPFLRTMLLGNLVLVPAAAGVVTLVERWERTRALATRPVPTA</sequence>
<evidence type="ECO:0000256" key="1">
    <source>
        <dbReference type="SAM" id="Phobius"/>
    </source>
</evidence>
<reference evidence="2 3" key="1">
    <citation type="submission" date="2018-11" db="EMBL/GenBank/DDBJ databases">
        <title>Sequencing the genomes of 1000 actinobacteria strains.</title>
        <authorList>
            <person name="Klenk H.-P."/>
        </authorList>
    </citation>
    <scope>NUCLEOTIDE SEQUENCE [LARGE SCALE GENOMIC DNA]</scope>
    <source>
        <strain evidence="2 3">DSM 13521</strain>
    </source>
</reference>
<accession>A0A3N2DD26</accession>
<evidence type="ECO:0000313" key="3">
    <source>
        <dbReference type="Proteomes" id="UP000275356"/>
    </source>
</evidence>
<dbReference type="Proteomes" id="UP000275356">
    <property type="component" value="Unassembled WGS sequence"/>
</dbReference>
<comment type="caution">
    <text evidence="2">The sequence shown here is derived from an EMBL/GenBank/DDBJ whole genome shotgun (WGS) entry which is preliminary data.</text>
</comment>
<dbReference type="Pfam" id="PF20221">
    <property type="entry name" value="DUF6580"/>
    <property type="match status" value="1"/>
</dbReference>
<evidence type="ECO:0008006" key="4">
    <source>
        <dbReference type="Google" id="ProtNLM"/>
    </source>
</evidence>
<keyword evidence="1" id="KW-0472">Membrane</keyword>
<organism evidence="2 3">
    <name type="scientific">Salana multivorans</name>
    <dbReference type="NCBI Taxonomy" id="120377"/>
    <lineage>
        <taxon>Bacteria</taxon>
        <taxon>Bacillati</taxon>
        <taxon>Actinomycetota</taxon>
        <taxon>Actinomycetes</taxon>
        <taxon>Micrococcales</taxon>
        <taxon>Beutenbergiaceae</taxon>
        <taxon>Salana</taxon>
    </lineage>
</organism>
<feature type="transmembrane region" description="Helical" evidence="1">
    <location>
        <begin position="169"/>
        <end position="193"/>
    </location>
</feature>
<proteinExistence type="predicted"/>
<dbReference type="InterPro" id="IPR046487">
    <property type="entry name" value="DUF6580"/>
</dbReference>
<dbReference type="RefSeq" id="WP_245968009.1">
    <property type="nucleotide sequence ID" value="NZ_RKHQ01000001.1"/>
</dbReference>
<feature type="transmembrane region" description="Helical" evidence="1">
    <location>
        <begin position="126"/>
        <end position="149"/>
    </location>
</feature>
<feature type="transmembrane region" description="Helical" evidence="1">
    <location>
        <begin position="95"/>
        <end position="114"/>
    </location>
</feature>
<keyword evidence="1" id="KW-1133">Transmembrane helix</keyword>
<dbReference type="EMBL" id="RKHQ01000001">
    <property type="protein sequence ID" value="ROR97690.1"/>
    <property type="molecule type" value="Genomic_DNA"/>
</dbReference>
<feature type="transmembrane region" description="Helical" evidence="1">
    <location>
        <begin position="59"/>
        <end position="83"/>
    </location>
</feature>
<dbReference type="AlphaFoldDB" id="A0A3N2DD26"/>
<evidence type="ECO:0000313" key="2">
    <source>
        <dbReference type="EMBL" id="ROR97690.1"/>
    </source>
</evidence>